<dbReference type="NCBIfam" id="TIGR02352">
    <property type="entry name" value="thiamin_ThiO"/>
    <property type="match status" value="1"/>
</dbReference>
<dbReference type="EC" id="1.4.3.19" evidence="5"/>
<keyword evidence="3 7" id="KW-0560">Oxidoreductase</keyword>
<dbReference type="InterPro" id="IPR006076">
    <property type="entry name" value="FAD-dep_OxRdtase"/>
</dbReference>
<dbReference type="InterPro" id="IPR012727">
    <property type="entry name" value="Gly_oxidase_ThiO"/>
</dbReference>
<dbReference type="Gene3D" id="3.50.50.60">
    <property type="entry name" value="FAD/NAD(P)-binding domain"/>
    <property type="match status" value="1"/>
</dbReference>
<dbReference type="PANTHER" id="PTHR13847:SF289">
    <property type="entry name" value="GLYCINE OXIDASE"/>
    <property type="match status" value="1"/>
</dbReference>
<name>A0ABW4JEG3_9BACL</name>
<keyword evidence="2" id="KW-0784">Thiamine biosynthesis</keyword>
<dbReference type="GO" id="GO:0043799">
    <property type="term" value="F:glycine oxidase activity"/>
    <property type="evidence" value="ECO:0007669"/>
    <property type="project" value="UniProtKB-EC"/>
</dbReference>
<dbReference type="SUPFAM" id="SSF51905">
    <property type="entry name" value="FAD/NAD(P)-binding domain"/>
    <property type="match status" value="1"/>
</dbReference>
<dbReference type="SUPFAM" id="SSF54373">
    <property type="entry name" value="FAD-linked reductases, C-terminal domain"/>
    <property type="match status" value="1"/>
</dbReference>
<evidence type="ECO:0000256" key="2">
    <source>
        <dbReference type="ARBA" id="ARBA00022977"/>
    </source>
</evidence>
<dbReference type="Pfam" id="PF01266">
    <property type="entry name" value="DAO"/>
    <property type="match status" value="1"/>
</dbReference>
<evidence type="ECO:0000256" key="5">
    <source>
        <dbReference type="ARBA" id="ARBA00050018"/>
    </source>
</evidence>
<dbReference type="PANTHER" id="PTHR13847">
    <property type="entry name" value="SARCOSINE DEHYDROGENASE-RELATED"/>
    <property type="match status" value="1"/>
</dbReference>
<dbReference type="Proteomes" id="UP001597079">
    <property type="component" value="Unassembled WGS sequence"/>
</dbReference>
<feature type="domain" description="FAD dependent oxidoreductase" evidence="6">
    <location>
        <begin position="8"/>
        <end position="348"/>
    </location>
</feature>
<organism evidence="7 8">
    <name type="scientific">Alicyclobacillus fodiniaquatilis</name>
    <dbReference type="NCBI Taxonomy" id="1661150"/>
    <lineage>
        <taxon>Bacteria</taxon>
        <taxon>Bacillati</taxon>
        <taxon>Bacillota</taxon>
        <taxon>Bacilli</taxon>
        <taxon>Bacillales</taxon>
        <taxon>Alicyclobacillaceae</taxon>
        <taxon>Alicyclobacillus</taxon>
    </lineage>
</organism>
<dbReference type="Gene3D" id="3.30.9.10">
    <property type="entry name" value="D-Amino Acid Oxidase, subunit A, domain 2"/>
    <property type="match status" value="1"/>
</dbReference>
<evidence type="ECO:0000259" key="6">
    <source>
        <dbReference type="Pfam" id="PF01266"/>
    </source>
</evidence>
<sequence length="372" mass="40339">MAHRSTALIIGGGVIGGAIAWELTKLGMDCTIVDKGAFSAEASTASAGMLCPQAEILDNPNHAELFKQSQDLHRAWTEELEASSHIPVQYMQKGMLRVVLGAQEEASAKALVPSAKTALEWLDAKDVLALESDVTADVRGGIYFPEDGQLHPIYLAKSLYTALQQKGCQIKEWTPVLNLLLEGERVLGARTTDGDYFADYTIVAAGAWSSSLLAPLGFHMPVHPVKGQMYAVRYASMSLQHIVQGPGGMIIPRLDGTFTVGVTHEEVGYDKRHTVEAVTQVHQRVKQFIPKLQEAIFVKTWAGLRPGTPDGFPYIGDISGMEGVFVASGHYTIGILLAPITGKLIGQLMTKERPCIDTAPFRPDRFKTAVTL</sequence>
<accession>A0ABW4JEG3</accession>
<dbReference type="EMBL" id="JBHUCX010000013">
    <property type="protein sequence ID" value="MFD1673850.1"/>
    <property type="molecule type" value="Genomic_DNA"/>
</dbReference>
<evidence type="ECO:0000256" key="4">
    <source>
        <dbReference type="ARBA" id="ARBA00049872"/>
    </source>
</evidence>
<evidence type="ECO:0000256" key="1">
    <source>
        <dbReference type="ARBA" id="ARBA00004948"/>
    </source>
</evidence>
<dbReference type="InterPro" id="IPR036188">
    <property type="entry name" value="FAD/NAD-bd_sf"/>
</dbReference>
<comment type="pathway">
    <text evidence="1">Cofactor biosynthesis; thiamine diphosphate biosynthesis.</text>
</comment>
<comment type="caution">
    <text evidence="7">The sequence shown here is derived from an EMBL/GenBank/DDBJ whole genome shotgun (WGS) entry which is preliminary data.</text>
</comment>
<protein>
    <recommendedName>
        <fullName evidence="5">glycine oxidase</fullName>
        <ecNumber evidence="5">1.4.3.19</ecNumber>
    </recommendedName>
</protein>
<keyword evidence="8" id="KW-1185">Reference proteome</keyword>
<evidence type="ECO:0000313" key="7">
    <source>
        <dbReference type="EMBL" id="MFD1673850.1"/>
    </source>
</evidence>
<evidence type="ECO:0000313" key="8">
    <source>
        <dbReference type="Proteomes" id="UP001597079"/>
    </source>
</evidence>
<comment type="catalytic activity">
    <reaction evidence="4">
        <text>glycine + O2 + H2O = glyoxylate + H2O2 + NH4(+)</text>
        <dbReference type="Rhea" id="RHEA:11532"/>
        <dbReference type="ChEBI" id="CHEBI:15377"/>
        <dbReference type="ChEBI" id="CHEBI:15379"/>
        <dbReference type="ChEBI" id="CHEBI:16240"/>
        <dbReference type="ChEBI" id="CHEBI:28938"/>
        <dbReference type="ChEBI" id="CHEBI:36655"/>
        <dbReference type="ChEBI" id="CHEBI:57305"/>
        <dbReference type="EC" id="1.4.3.19"/>
    </reaction>
</comment>
<proteinExistence type="predicted"/>
<gene>
    <name evidence="7" type="primary">thiO</name>
    <name evidence="7" type="ORF">ACFSB2_03895</name>
</gene>
<dbReference type="RefSeq" id="WP_377941410.1">
    <property type="nucleotide sequence ID" value="NZ_JBHUCX010000013.1"/>
</dbReference>
<reference evidence="8" key="1">
    <citation type="journal article" date="2019" name="Int. J. Syst. Evol. Microbiol.">
        <title>The Global Catalogue of Microorganisms (GCM) 10K type strain sequencing project: providing services to taxonomists for standard genome sequencing and annotation.</title>
        <authorList>
            <consortium name="The Broad Institute Genomics Platform"/>
            <consortium name="The Broad Institute Genome Sequencing Center for Infectious Disease"/>
            <person name="Wu L."/>
            <person name="Ma J."/>
        </authorList>
    </citation>
    <scope>NUCLEOTIDE SEQUENCE [LARGE SCALE GENOMIC DNA]</scope>
    <source>
        <strain evidence="8">CGMCC 1.12286</strain>
    </source>
</reference>
<evidence type="ECO:0000256" key="3">
    <source>
        <dbReference type="ARBA" id="ARBA00023002"/>
    </source>
</evidence>